<dbReference type="GeneID" id="134290982"/>
<dbReference type="InterPro" id="IPR043502">
    <property type="entry name" value="DNA/RNA_pol_sf"/>
</dbReference>
<reference evidence="2" key="2">
    <citation type="submission" date="2025-05" db="UniProtKB">
        <authorList>
            <consortium name="EnsemblMetazoa"/>
        </authorList>
    </citation>
    <scope>IDENTIFICATION</scope>
    <source>
        <strain evidence="2">Foshan</strain>
    </source>
</reference>
<evidence type="ECO:0000259" key="1">
    <source>
        <dbReference type="PROSITE" id="PS50878"/>
    </source>
</evidence>
<protein>
    <recommendedName>
        <fullName evidence="1">Reverse transcriptase domain-containing protein</fullName>
    </recommendedName>
</protein>
<dbReference type="PANTHER" id="PTHR33332">
    <property type="entry name" value="REVERSE TRANSCRIPTASE DOMAIN-CONTAINING PROTEIN"/>
    <property type="match status" value="1"/>
</dbReference>
<organism evidence="2 3">
    <name type="scientific">Aedes albopictus</name>
    <name type="common">Asian tiger mosquito</name>
    <name type="synonym">Stegomyia albopicta</name>
    <dbReference type="NCBI Taxonomy" id="7160"/>
    <lineage>
        <taxon>Eukaryota</taxon>
        <taxon>Metazoa</taxon>
        <taxon>Ecdysozoa</taxon>
        <taxon>Arthropoda</taxon>
        <taxon>Hexapoda</taxon>
        <taxon>Insecta</taxon>
        <taxon>Pterygota</taxon>
        <taxon>Neoptera</taxon>
        <taxon>Endopterygota</taxon>
        <taxon>Diptera</taxon>
        <taxon>Nematocera</taxon>
        <taxon>Culicoidea</taxon>
        <taxon>Culicidae</taxon>
        <taxon>Culicinae</taxon>
        <taxon>Aedini</taxon>
        <taxon>Aedes</taxon>
        <taxon>Stegomyia</taxon>
    </lineage>
</organism>
<dbReference type="InterPro" id="IPR000477">
    <property type="entry name" value="RT_dom"/>
</dbReference>
<reference evidence="3" key="1">
    <citation type="journal article" date="2015" name="Proc. Natl. Acad. Sci. U.S.A.">
        <title>Genome sequence of the Asian Tiger mosquito, Aedes albopictus, reveals insights into its biology, genetics, and evolution.</title>
        <authorList>
            <person name="Chen X.G."/>
            <person name="Jiang X."/>
            <person name="Gu J."/>
            <person name="Xu M."/>
            <person name="Wu Y."/>
            <person name="Deng Y."/>
            <person name="Zhang C."/>
            <person name="Bonizzoni M."/>
            <person name="Dermauw W."/>
            <person name="Vontas J."/>
            <person name="Armbruster P."/>
            <person name="Huang X."/>
            <person name="Yang Y."/>
            <person name="Zhang H."/>
            <person name="He W."/>
            <person name="Peng H."/>
            <person name="Liu Y."/>
            <person name="Wu K."/>
            <person name="Chen J."/>
            <person name="Lirakis M."/>
            <person name="Topalis P."/>
            <person name="Van Leeuwen T."/>
            <person name="Hall A.B."/>
            <person name="Jiang X."/>
            <person name="Thorpe C."/>
            <person name="Mueller R.L."/>
            <person name="Sun C."/>
            <person name="Waterhouse R.M."/>
            <person name="Yan G."/>
            <person name="Tu Z.J."/>
            <person name="Fang X."/>
            <person name="James A.A."/>
        </authorList>
    </citation>
    <scope>NUCLEOTIDE SEQUENCE [LARGE SCALE GENOMIC DNA]</scope>
    <source>
        <strain evidence="3">Foshan</strain>
    </source>
</reference>
<feature type="domain" description="Reverse transcriptase" evidence="1">
    <location>
        <begin position="424"/>
        <end position="689"/>
    </location>
</feature>
<dbReference type="EnsemblMetazoa" id="AALFPA23_020269.R29907">
    <property type="protein sequence ID" value="AALFPA23_020269.P29907"/>
    <property type="gene ID" value="AALFPA23_020269"/>
</dbReference>
<dbReference type="PROSITE" id="PS50878">
    <property type="entry name" value="RT_POL"/>
    <property type="match status" value="1"/>
</dbReference>
<keyword evidence="3" id="KW-1185">Reference proteome</keyword>
<dbReference type="Gene3D" id="3.60.10.10">
    <property type="entry name" value="Endonuclease/exonuclease/phosphatase"/>
    <property type="match status" value="1"/>
</dbReference>
<proteinExistence type="predicted"/>
<dbReference type="RefSeq" id="XP_062714207.1">
    <property type="nucleotide sequence ID" value="XM_062858223.1"/>
</dbReference>
<dbReference type="Pfam" id="PF00078">
    <property type="entry name" value="RVT_1"/>
    <property type="match status" value="1"/>
</dbReference>
<sequence>MGGGVLVAVKKTLSSVQLSICDSCLEQVWVKLDFNNKCLYISSFYLPPDKTNDSQVIESHLKSVREIDSCSSCDDTILIFGDYNFSEIHWMKDEQGSVTIDYSNSSLNHARYSTIDGMAFCNLHQINPTKNLKGHTLDLVFSNSIDFSVSETNDILIAPDLHHPPLEILLPFYVEDVCTNDEDQQLDFKKTNVDALVTYLSLFDWSPMYNCSDVDQATAYFLCVLNNWLDEHVPIKRKPRLPPWENHELRTLKRRKNAALRKLRKFRTPLLRTEFKIISRAYTTMNTYRYRGFVLRTQNHLRRNPKSFWAFVNSKRKDYGFPVNMFFGDKHCTTASDKCSFFAERFCSVFNNTSCTDFELKQATNNVATDAVDIDVFEVTDSMIVRATDKLKSSYKPGPDGIPAVIYKKCAECLLAPLRFIFNLSLRQRKFPEIWKSSIMFPVFKKGSKRDISNYRGITSLSAGSKIFEIVVNEYLFFKVKQYISSDQHGFFPRRSVTSNLVEFTTTCLTSIEQGLQVDAVYTDLTAAFDRINHHILLEKIRKIGASDNFVMWLKSYLVGRKLRVRIGSCCSREFSCTSGVPQGSNLGPLLFSIFFNDVTSILPHGCRLLFADDLKIYVVIRSKNDCLLLQTLMNEFAAWCSRNHMSLSICKCSVISFHRKLNPVIFNYKINDIPLERSSVVRDLGVLLDSNLTFNQQRSSVIDKANRQLGFIFKISREFKDPYCLKSLFCSLVRSIVETADVVWTPYQSTWIERIEGIQKRFLRHALANLPWRDPANLPPYRDRCRLLNLDTLEHRRHVNQAIFVAKLLKGDIDSCTLLSLLPVYVPPRALRNHTLLRPSLHMTNYGSYAPFPAMINEFNKVQQLFNFNMSLASFRDKVLALNL</sequence>
<dbReference type="SUPFAM" id="SSF56219">
    <property type="entry name" value="DNase I-like"/>
    <property type="match status" value="1"/>
</dbReference>
<dbReference type="CDD" id="cd01650">
    <property type="entry name" value="RT_nLTR_like"/>
    <property type="match status" value="1"/>
</dbReference>
<dbReference type="Proteomes" id="UP000069940">
    <property type="component" value="Unassembled WGS sequence"/>
</dbReference>
<evidence type="ECO:0000313" key="2">
    <source>
        <dbReference type="EnsemblMetazoa" id="AALFPA23_020269.P29907"/>
    </source>
</evidence>
<dbReference type="InterPro" id="IPR036691">
    <property type="entry name" value="Endo/exonu/phosph_ase_sf"/>
</dbReference>
<name>A0ABM1ZNW7_AEDAL</name>
<accession>A0ABM1ZNW7</accession>
<dbReference type="SUPFAM" id="SSF56672">
    <property type="entry name" value="DNA/RNA polymerases"/>
    <property type="match status" value="1"/>
</dbReference>
<evidence type="ECO:0000313" key="3">
    <source>
        <dbReference type="Proteomes" id="UP000069940"/>
    </source>
</evidence>